<accession>A0A6G1GQD8</accession>
<protein>
    <submittedName>
        <fullName evidence="1">Uncharacterized protein</fullName>
    </submittedName>
</protein>
<organism evidence="1 2">
    <name type="scientific">Aulographum hederae CBS 113979</name>
    <dbReference type="NCBI Taxonomy" id="1176131"/>
    <lineage>
        <taxon>Eukaryota</taxon>
        <taxon>Fungi</taxon>
        <taxon>Dikarya</taxon>
        <taxon>Ascomycota</taxon>
        <taxon>Pezizomycotina</taxon>
        <taxon>Dothideomycetes</taxon>
        <taxon>Pleosporomycetidae</taxon>
        <taxon>Aulographales</taxon>
        <taxon>Aulographaceae</taxon>
    </lineage>
</organism>
<proteinExistence type="predicted"/>
<evidence type="ECO:0000313" key="2">
    <source>
        <dbReference type="Proteomes" id="UP000800041"/>
    </source>
</evidence>
<sequence>MVKLAPCASVSSSTHSHLPTLRWRRRDKISWPSYPGASYVSTHRLPSAMPGQQSHVVGLAIGAAARAVWAPPFRALFFPPSWTASLISALSQK</sequence>
<gene>
    <name evidence="1" type="ORF">K402DRAFT_179383</name>
</gene>
<dbReference type="EMBL" id="ML977177">
    <property type="protein sequence ID" value="KAF1983186.1"/>
    <property type="molecule type" value="Genomic_DNA"/>
</dbReference>
<name>A0A6G1GQD8_9PEZI</name>
<dbReference type="AlphaFoldDB" id="A0A6G1GQD8"/>
<keyword evidence="2" id="KW-1185">Reference proteome</keyword>
<reference evidence="1" key="1">
    <citation type="journal article" date="2020" name="Stud. Mycol.">
        <title>101 Dothideomycetes genomes: a test case for predicting lifestyles and emergence of pathogens.</title>
        <authorList>
            <person name="Haridas S."/>
            <person name="Albert R."/>
            <person name="Binder M."/>
            <person name="Bloem J."/>
            <person name="Labutti K."/>
            <person name="Salamov A."/>
            <person name="Andreopoulos B."/>
            <person name="Baker S."/>
            <person name="Barry K."/>
            <person name="Bills G."/>
            <person name="Bluhm B."/>
            <person name="Cannon C."/>
            <person name="Castanera R."/>
            <person name="Culley D."/>
            <person name="Daum C."/>
            <person name="Ezra D."/>
            <person name="Gonzalez J."/>
            <person name="Henrissat B."/>
            <person name="Kuo A."/>
            <person name="Liang C."/>
            <person name="Lipzen A."/>
            <person name="Lutzoni F."/>
            <person name="Magnuson J."/>
            <person name="Mondo S."/>
            <person name="Nolan M."/>
            <person name="Ohm R."/>
            <person name="Pangilinan J."/>
            <person name="Park H.-J."/>
            <person name="Ramirez L."/>
            <person name="Alfaro M."/>
            <person name="Sun H."/>
            <person name="Tritt A."/>
            <person name="Yoshinaga Y."/>
            <person name="Zwiers L.-H."/>
            <person name="Turgeon B."/>
            <person name="Goodwin S."/>
            <person name="Spatafora J."/>
            <person name="Crous P."/>
            <person name="Grigoriev I."/>
        </authorList>
    </citation>
    <scope>NUCLEOTIDE SEQUENCE</scope>
    <source>
        <strain evidence="1">CBS 113979</strain>
    </source>
</reference>
<evidence type="ECO:0000313" key="1">
    <source>
        <dbReference type="EMBL" id="KAF1983186.1"/>
    </source>
</evidence>
<dbReference type="Proteomes" id="UP000800041">
    <property type="component" value="Unassembled WGS sequence"/>
</dbReference>